<protein>
    <submittedName>
        <fullName evidence="1">Uncharacterized protein</fullName>
    </submittedName>
</protein>
<organism evidence="1 2">
    <name type="scientific">Shewanella piezotolerans (strain WP3 / JCM 13877)</name>
    <dbReference type="NCBI Taxonomy" id="225849"/>
    <lineage>
        <taxon>Bacteria</taxon>
        <taxon>Pseudomonadati</taxon>
        <taxon>Pseudomonadota</taxon>
        <taxon>Gammaproteobacteria</taxon>
        <taxon>Alteromonadales</taxon>
        <taxon>Shewanellaceae</taxon>
        <taxon>Shewanella</taxon>
    </lineage>
</organism>
<dbReference type="OrthoDB" id="5917977at2"/>
<dbReference type="Pfam" id="PF13642">
    <property type="entry name" value="DUF4144"/>
    <property type="match status" value="1"/>
</dbReference>
<dbReference type="RefSeq" id="WP_020914374.1">
    <property type="nucleotide sequence ID" value="NC_011566.1"/>
</dbReference>
<evidence type="ECO:0000313" key="1">
    <source>
        <dbReference type="EMBL" id="ACJ31039.1"/>
    </source>
</evidence>
<dbReference type="EMBL" id="CP000472">
    <property type="protein sequence ID" value="ACJ31039.1"/>
    <property type="molecule type" value="Genomic_DNA"/>
</dbReference>
<gene>
    <name evidence="1" type="ordered locus">swp_4394</name>
</gene>
<dbReference type="HOGENOM" id="CLU_158707_1_0_6"/>
<name>B8CTD0_SHEPW</name>
<dbReference type="AlphaFoldDB" id="B8CTD0"/>
<dbReference type="Gene3D" id="1.10.8.650">
    <property type="entry name" value="Uncharacterised protein PF13642 yp_926445, C-terminal domain"/>
    <property type="match status" value="1"/>
</dbReference>
<sequence>MAVLLDKVNWPIIVQQQGSDDLLLVESLQDWPEQTEMLGVLKGSYIIDNTGSSYLISEDFPTRLQLASPQISLDQLRSTAQRYASQNGHCCTSKLTINTIEQLFEVVAFIEQG</sequence>
<dbReference type="STRING" id="225849.swp_4394"/>
<accession>B8CTD0</accession>
<keyword evidence="2" id="KW-1185">Reference proteome</keyword>
<dbReference type="Gene3D" id="2.40.10.320">
    <property type="entry name" value="Uncharacterised protein PF13642 yp_926445, N-terminal domain"/>
    <property type="match status" value="1"/>
</dbReference>
<dbReference type="KEGG" id="swp:swp_4394"/>
<evidence type="ECO:0000313" key="2">
    <source>
        <dbReference type="Proteomes" id="UP000000753"/>
    </source>
</evidence>
<dbReference type="InterPro" id="IPR025284">
    <property type="entry name" value="DUF4144"/>
</dbReference>
<dbReference type="eggNOG" id="ENOG50318F2">
    <property type="taxonomic scope" value="Bacteria"/>
</dbReference>
<dbReference type="Proteomes" id="UP000000753">
    <property type="component" value="Chromosome"/>
</dbReference>
<reference evidence="1 2" key="1">
    <citation type="journal article" date="2008" name="PLoS ONE">
        <title>Environmental adaptation: genomic analysis of the piezotolerant and psychrotolerant deep-sea iron reducing bacterium Shewanella piezotolerans WP3.</title>
        <authorList>
            <person name="Wang F."/>
            <person name="Wang J."/>
            <person name="Jian H."/>
            <person name="Zhang B."/>
            <person name="Li S."/>
            <person name="Wang F."/>
            <person name="Zeng X."/>
            <person name="Gao L."/>
            <person name="Bartlett D.H."/>
            <person name="Yu J."/>
            <person name="Hu S."/>
            <person name="Xiao X."/>
        </authorList>
    </citation>
    <scope>NUCLEOTIDE SEQUENCE [LARGE SCALE GENOMIC DNA]</scope>
    <source>
        <strain evidence="2">WP3 / JCM 13877</strain>
    </source>
</reference>
<proteinExistence type="predicted"/>